<sequence>MIDEMQENSVQGNANDEGVLQPPHSSTPSSPRDSTGFSSSSPSSTPQKMKNLAEIYGCNFSVRDNTSLASSAHSNSKEEACSKEDAMRPDQLNDSPCHYTGFASCETTDKRADQAHSFCMMLPFQIYVKYADEVFDLRLYEPEDCSFISIVNDVKKEITGHHVEIGETWELSVTFPWNNNTHVISSDEELMIVFEEFDRRPKPIIEFDLNLFPLAAEIHKDAV</sequence>
<protein>
    <submittedName>
        <fullName evidence="2">Uncharacterized protein</fullName>
    </submittedName>
</protein>
<reference evidence="2" key="1">
    <citation type="journal article" date="2022" name="Plant J.">
        <title>Strategies of tolerance reflected in two North American maple genomes.</title>
        <authorList>
            <person name="McEvoy S.L."/>
            <person name="Sezen U.U."/>
            <person name="Trouern-Trend A."/>
            <person name="McMahon S.M."/>
            <person name="Schaberg P.G."/>
            <person name="Yang J."/>
            <person name="Wegrzyn J.L."/>
            <person name="Swenson N.G."/>
        </authorList>
    </citation>
    <scope>NUCLEOTIDE SEQUENCE</scope>
    <source>
        <strain evidence="2">NS2018</strain>
    </source>
</reference>
<keyword evidence="3" id="KW-1185">Reference proteome</keyword>
<organism evidence="2 3">
    <name type="scientific">Acer saccharum</name>
    <name type="common">Sugar maple</name>
    <dbReference type="NCBI Taxonomy" id="4024"/>
    <lineage>
        <taxon>Eukaryota</taxon>
        <taxon>Viridiplantae</taxon>
        <taxon>Streptophyta</taxon>
        <taxon>Embryophyta</taxon>
        <taxon>Tracheophyta</taxon>
        <taxon>Spermatophyta</taxon>
        <taxon>Magnoliopsida</taxon>
        <taxon>eudicotyledons</taxon>
        <taxon>Gunneridae</taxon>
        <taxon>Pentapetalae</taxon>
        <taxon>rosids</taxon>
        <taxon>malvids</taxon>
        <taxon>Sapindales</taxon>
        <taxon>Sapindaceae</taxon>
        <taxon>Hippocastanoideae</taxon>
        <taxon>Acereae</taxon>
        <taxon>Acer</taxon>
    </lineage>
</organism>
<gene>
    <name evidence="2" type="ORF">LWI29_010092</name>
</gene>
<dbReference type="Proteomes" id="UP001168877">
    <property type="component" value="Unassembled WGS sequence"/>
</dbReference>
<evidence type="ECO:0000313" key="2">
    <source>
        <dbReference type="EMBL" id="KAK0603919.1"/>
    </source>
</evidence>
<dbReference type="EMBL" id="JAUESC010000002">
    <property type="protein sequence ID" value="KAK0603919.1"/>
    <property type="molecule type" value="Genomic_DNA"/>
</dbReference>
<evidence type="ECO:0000313" key="3">
    <source>
        <dbReference type="Proteomes" id="UP001168877"/>
    </source>
</evidence>
<accession>A0AA39T5U4</accession>
<dbReference type="AlphaFoldDB" id="A0AA39T5U4"/>
<feature type="compositionally biased region" description="Low complexity" evidence="1">
    <location>
        <begin position="28"/>
        <end position="46"/>
    </location>
</feature>
<proteinExistence type="predicted"/>
<name>A0AA39T5U4_ACESA</name>
<evidence type="ECO:0000256" key="1">
    <source>
        <dbReference type="SAM" id="MobiDB-lite"/>
    </source>
</evidence>
<reference evidence="2" key="2">
    <citation type="submission" date="2023-06" db="EMBL/GenBank/DDBJ databases">
        <authorList>
            <person name="Swenson N.G."/>
            <person name="Wegrzyn J.L."/>
            <person name="Mcevoy S.L."/>
        </authorList>
    </citation>
    <scope>NUCLEOTIDE SEQUENCE</scope>
    <source>
        <strain evidence="2">NS2018</strain>
        <tissue evidence="2">Leaf</tissue>
    </source>
</reference>
<comment type="caution">
    <text evidence="2">The sequence shown here is derived from an EMBL/GenBank/DDBJ whole genome shotgun (WGS) entry which is preliminary data.</text>
</comment>
<feature type="region of interest" description="Disordered" evidence="1">
    <location>
        <begin position="1"/>
        <end position="48"/>
    </location>
</feature>